<keyword evidence="5" id="KW-0812">Transmembrane</keyword>
<evidence type="ECO:0000256" key="2">
    <source>
        <dbReference type="ARBA" id="ARBA00022801"/>
    </source>
</evidence>
<dbReference type="InterPro" id="IPR015894">
    <property type="entry name" value="Guanylate-bd_N"/>
</dbReference>
<accession>A0ABM0GIU3</accession>
<gene>
    <name evidence="8" type="primary">LOC100374960</name>
</gene>
<evidence type="ECO:0000259" key="6">
    <source>
        <dbReference type="PROSITE" id="PS51715"/>
    </source>
</evidence>
<dbReference type="InterPro" id="IPR036543">
    <property type="entry name" value="Guanylate-bd_C_sf"/>
</dbReference>
<keyword evidence="3" id="KW-0342">GTP-binding</keyword>
<dbReference type="Pfam" id="PF02841">
    <property type="entry name" value="GBP_C"/>
    <property type="match status" value="1"/>
</dbReference>
<reference evidence="8" key="1">
    <citation type="submission" date="2025-08" db="UniProtKB">
        <authorList>
            <consortium name="RefSeq"/>
        </authorList>
    </citation>
    <scope>IDENTIFICATION</scope>
    <source>
        <tissue evidence="8">Testes</tissue>
    </source>
</reference>
<comment type="similarity">
    <text evidence="4">Belongs to the TRAFAC class dynamin-like GTPase superfamily. GB1/RHD3 GTPase family.</text>
</comment>
<feature type="domain" description="GB1/RHD3-type G" evidence="6">
    <location>
        <begin position="42"/>
        <end position="289"/>
    </location>
</feature>
<protein>
    <submittedName>
        <fullName evidence="8">Atlastin-2-like</fullName>
    </submittedName>
</protein>
<keyword evidence="1" id="KW-0547">Nucleotide-binding</keyword>
<name>A0ABM0GIU3_SACKO</name>
<evidence type="ECO:0000256" key="4">
    <source>
        <dbReference type="PROSITE-ProRule" id="PRU01052"/>
    </source>
</evidence>
<dbReference type="InterPro" id="IPR030386">
    <property type="entry name" value="G_GB1_RHD3_dom"/>
</dbReference>
<dbReference type="SUPFAM" id="SSF52540">
    <property type="entry name" value="P-loop containing nucleoside triphosphate hydrolases"/>
    <property type="match status" value="1"/>
</dbReference>
<dbReference type="Pfam" id="PF02263">
    <property type="entry name" value="GBP"/>
    <property type="match status" value="1"/>
</dbReference>
<keyword evidence="7" id="KW-1185">Reference proteome</keyword>
<evidence type="ECO:0000256" key="3">
    <source>
        <dbReference type="ARBA" id="ARBA00023134"/>
    </source>
</evidence>
<dbReference type="GeneID" id="100374960"/>
<feature type="transmembrane region" description="Helical" evidence="5">
    <location>
        <begin position="429"/>
        <end position="450"/>
    </location>
</feature>
<dbReference type="PROSITE" id="PS51715">
    <property type="entry name" value="G_GB1_RHD3"/>
    <property type="match status" value="1"/>
</dbReference>
<evidence type="ECO:0000256" key="5">
    <source>
        <dbReference type="SAM" id="Phobius"/>
    </source>
</evidence>
<dbReference type="InterPro" id="IPR003191">
    <property type="entry name" value="Guanylate-bd/ATL_C"/>
</dbReference>
<evidence type="ECO:0000313" key="8">
    <source>
        <dbReference type="RefSeq" id="XP_002730796.1"/>
    </source>
</evidence>
<keyword evidence="5" id="KW-1133">Transmembrane helix</keyword>
<dbReference type="Proteomes" id="UP000694865">
    <property type="component" value="Unplaced"/>
</dbReference>
<feature type="transmembrane region" description="Helical" evidence="5">
    <location>
        <begin position="456"/>
        <end position="474"/>
    </location>
</feature>
<keyword evidence="5" id="KW-0472">Membrane</keyword>
<proteinExistence type="inferred from homology"/>
<dbReference type="PANTHER" id="PTHR10751">
    <property type="entry name" value="GUANYLATE BINDING PROTEIN"/>
    <property type="match status" value="1"/>
</dbReference>
<dbReference type="CDD" id="cd01851">
    <property type="entry name" value="GBP"/>
    <property type="match status" value="1"/>
</dbReference>
<keyword evidence="2" id="KW-0378">Hydrolase</keyword>
<dbReference type="Gene3D" id="1.20.58.420">
    <property type="entry name" value="AHSP"/>
    <property type="match status" value="1"/>
</dbReference>
<dbReference type="RefSeq" id="XP_002730796.1">
    <property type="nucleotide sequence ID" value="XM_002730750.2"/>
</dbReference>
<sequence length="524" mass="59139">MSDNKINLGQPIQIVQTDADNHTFLLDEEALESVLLQDHVRNKKVVVLSVAGAFRKGKSFLLDFILRYLHRGGQNGNDWLGNDDEILAGFPWRGGSERDTTGILIWSEVFVCPGPDGQEVAVILMDTQGAFDSQSTVKDCATVFALSTMTSSVQVYNLSQNIQEDDLQHLQLFTEYGRLAMESNDAKPFQSLLFLVRDWSYPYEAPYGFAGGNAALDKRLKLSDKQHEELQQVRKHIRSCFQKIGCFLLPHPGLKVATNPNFDGRLSDIDDDFKSQLKELVPLLLSPSNLVVKQINGTEVTARALVEYFKAYIQIYQGDELPEPKSMLQATAEANNLAAVANAKDTYNKEMELVCGGDKPYLNPHDMDITHERCRENAIALFTNLKKMGGDEFSLQYAHKLESELEDIYENFCKHNDSKNIFNAARTPATFFSVMIIMYFLSGIFGILGLYSLANLANWILGFALVALFMWAYIRYSGRYREVGSYIDIFAEIIWNSLLKKVVEGMIYQTSKTALKRSLEKKTN</sequence>
<evidence type="ECO:0000313" key="7">
    <source>
        <dbReference type="Proteomes" id="UP000694865"/>
    </source>
</evidence>
<organism evidence="7 8">
    <name type="scientific">Saccoglossus kowalevskii</name>
    <name type="common">Acorn worm</name>
    <dbReference type="NCBI Taxonomy" id="10224"/>
    <lineage>
        <taxon>Eukaryota</taxon>
        <taxon>Metazoa</taxon>
        <taxon>Hemichordata</taxon>
        <taxon>Enteropneusta</taxon>
        <taxon>Harrimaniidae</taxon>
        <taxon>Saccoglossus</taxon>
    </lineage>
</organism>
<dbReference type="InterPro" id="IPR027417">
    <property type="entry name" value="P-loop_NTPase"/>
</dbReference>
<evidence type="ECO:0000256" key="1">
    <source>
        <dbReference type="ARBA" id="ARBA00022741"/>
    </source>
</evidence>
<dbReference type="Gene3D" id="3.40.50.300">
    <property type="entry name" value="P-loop containing nucleotide triphosphate hydrolases"/>
    <property type="match status" value="1"/>
</dbReference>
<dbReference type="SUPFAM" id="SSF48340">
    <property type="entry name" value="Interferon-induced guanylate-binding protein 1 (GBP1), C-terminal domain"/>
    <property type="match status" value="1"/>
</dbReference>